<evidence type="ECO:0000256" key="1">
    <source>
        <dbReference type="ARBA" id="ARBA00022723"/>
    </source>
</evidence>
<dbReference type="FunFam" id="4.10.1000.10:FF:000002">
    <property type="entry name" value="Zinc finger protein 36, C3H1 type-like 1"/>
    <property type="match status" value="1"/>
</dbReference>
<proteinExistence type="predicted"/>
<dbReference type="RefSeq" id="XP_014257327.1">
    <property type="nucleotide sequence ID" value="XM_014401841.2"/>
</dbReference>
<dbReference type="AlphaFoldDB" id="A0A8I6S7K2"/>
<protein>
    <recommendedName>
        <fullName evidence="7">C3H1-type domain-containing protein</fullName>
    </recommendedName>
</protein>
<dbReference type="KEGG" id="clec:106671059"/>
<dbReference type="Proteomes" id="UP000494040">
    <property type="component" value="Unassembled WGS sequence"/>
</dbReference>
<evidence type="ECO:0000256" key="4">
    <source>
        <dbReference type="ARBA" id="ARBA00022833"/>
    </source>
</evidence>
<dbReference type="PANTHER" id="PTHR12547">
    <property type="entry name" value="CCCH ZINC FINGER/TIS11-RELATED"/>
    <property type="match status" value="1"/>
</dbReference>
<evidence type="ECO:0000256" key="6">
    <source>
        <dbReference type="SAM" id="MobiDB-lite"/>
    </source>
</evidence>
<feature type="domain" description="C3H1-type" evidence="7">
    <location>
        <begin position="129"/>
        <end position="157"/>
    </location>
</feature>
<dbReference type="InterPro" id="IPR036855">
    <property type="entry name" value="Znf_CCCH_sf"/>
</dbReference>
<keyword evidence="9" id="KW-1185">Reference proteome</keyword>
<dbReference type="GO" id="GO:0003729">
    <property type="term" value="F:mRNA binding"/>
    <property type="evidence" value="ECO:0007669"/>
    <property type="project" value="InterPro"/>
</dbReference>
<dbReference type="PROSITE" id="PS50103">
    <property type="entry name" value="ZF_C3H1"/>
    <property type="match status" value="2"/>
</dbReference>
<keyword evidence="3 5" id="KW-0863">Zinc-finger</keyword>
<dbReference type="SUPFAM" id="SSF90229">
    <property type="entry name" value="CCCH zinc finger"/>
    <property type="match status" value="2"/>
</dbReference>
<feature type="zinc finger region" description="C3H1-type" evidence="5">
    <location>
        <begin position="91"/>
        <end position="119"/>
    </location>
</feature>
<feature type="region of interest" description="Disordered" evidence="6">
    <location>
        <begin position="158"/>
        <end position="233"/>
    </location>
</feature>
<dbReference type="EnsemblMetazoa" id="XM_014401841.2">
    <property type="protein sequence ID" value="XP_014257327.1"/>
    <property type="gene ID" value="LOC106671059"/>
</dbReference>
<reference evidence="8" key="1">
    <citation type="submission" date="2022-01" db="UniProtKB">
        <authorList>
            <consortium name="EnsemblMetazoa"/>
        </authorList>
    </citation>
    <scope>IDENTIFICATION</scope>
</reference>
<dbReference type="PANTHER" id="PTHR12547:SF18">
    <property type="entry name" value="PROTEIN TIS11"/>
    <property type="match status" value="1"/>
</dbReference>
<keyword evidence="1 5" id="KW-0479">Metal-binding</keyword>
<organism evidence="8 9">
    <name type="scientific">Cimex lectularius</name>
    <name type="common">Bed bug</name>
    <name type="synonym">Acanthia lectularia</name>
    <dbReference type="NCBI Taxonomy" id="79782"/>
    <lineage>
        <taxon>Eukaryota</taxon>
        <taxon>Metazoa</taxon>
        <taxon>Ecdysozoa</taxon>
        <taxon>Arthropoda</taxon>
        <taxon>Hexapoda</taxon>
        <taxon>Insecta</taxon>
        <taxon>Pterygota</taxon>
        <taxon>Neoptera</taxon>
        <taxon>Paraneoptera</taxon>
        <taxon>Hemiptera</taxon>
        <taxon>Heteroptera</taxon>
        <taxon>Panheteroptera</taxon>
        <taxon>Cimicomorpha</taxon>
        <taxon>Cimicidae</taxon>
        <taxon>Cimex</taxon>
    </lineage>
</organism>
<keyword evidence="2" id="KW-0677">Repeat</keyword>
<dbReference type="SMART" id="SM00356">
    <property type="entry name" value="ZnF_C3H1"/>
    <property type="match status" value="2"/>
</dbReference>
<dbReference type="GeneID" id="106671059"/>
<evidence type="ECO:0000259" key="7">
    <source>
        <dbReference type="PROSITE" id="PS50103"/>
    </source>
</evidence>
<dbReference type="FunFam" id="4.10.1000.10:FF:000001">
    <property type="entry name" value="zinc finger CCCH domain-containing protein 15-like"/>
    <property type="match status" value="1"/>
</dbReference>
<dbReference type="Pfam" id="PF00642">
    <property type="entry name" value="zf-CCCH"/>
    <property type="match status" value="2"/>
</dbReference>
<sequence>MSAAVMPSSMMYDYTDIGYSVLKQQQPEAGKLAWETGSEGDSINGRSPNTLSLMTSFLLDINNQHRRLERTQSEPAKAPALNVNTSSLCFRYKTELCRPYEESGSCKYGEKCQFAHGGHELRCLARHPKYKTELCRTFHSVGFCPYGPRCHFIHNADEARGSKPRPRPLSLDNAASSPPSSLGHMHTASSSSPSSLGSLSPPPPAYAYSSTPPNSPPPPPAAPASPPESRLPVFNRISAPKPIISSMHFPSEVIV</sequence>
<feature type="compositionally biased region" description="Pro residues" evidence="6">
    <location>
        <begin position="213"/>
        <end position="226"/>
    </location>
</feature>
<dbReference type="InterPro" id="IPR045877">
    <property type="entry name" value="ZFP36-like"/>
</dbReference>
<name>A0A8I6S7K2_CIMLE</name>
<dbReference type="GO" id="GO:0008270">
    <property type="term" value="F:zinc ion binding"/>
    <property type="evidence" value="ECO:0007669"/>
    <property type="project" value="UniProtKB-KW"/>
</dbReference>
<evidence type="ECO:0000313" key="8">
    <source>
        <dbReference type="EnsemblMetazoa" id="XP_014257327.1"/>
    </source>
</evidence>
<feature type="domain" description="C3H1-type" evidence="7">
    <location>
        <begin position="91"/>
        <end position="119"/>
    </location>
</feature>
<dbReference type="CTD" id="32222"/>
<evidence type="ECO:0000256" key="2">
    <source>
        <dbReference type="ARBA" id="ARBA00022737"/>
    </source>
</evidence>
<evidence type="ECO:0000256" key="3">
    <source>
        <dbReference type="ARBA" id="ARBA00022771"/>
    </source>
</evidence>
<accession>A0A8I6S7K2</accession>
<evidence type="ECO:0000313" key="9">
    <source>
        <dbReference type="Proteomes" id="UP000494040"/>
    </source>
</evidence>
<keyword evidence="4 5" id="KW-0862">Zinc</keyword>
<feature type="compositionally biased region" description="Low complexity" evidence="6">
    <location>
        <begin position="188"/>
        <end position="199"/>
    </location>
</feature>
<dbReference type="InterPro" id="IPR000571">
    <property type="entry name" value="Znf_CCCH"/>
</dbReference>
<evidence type="ECO:0000256" key="5">
    <source>
        <dbReference type="PROSITE-ProRule" id="PRU00723"/>
    </source>
</evidence>
<dbReference type="OMA" id="YNNQARP"/>
<dbReference type="OrthoDB" id="410307at2759"/>
<dbReference type="Gene3D" id="4.10.1000.10">
    <property type="entry name" value="Zinc finger, CCCH-type"/>
    <property type="match status" value="2"/>
</dbReference>
<feature type="zinc finger region" description="C3H1-type" evidence="5">
    <location>
        <begin position="129"/>
        <end position="157"/>
    </location>
</feature>